<keyword evidence="3" id="KW-1185">Reference proteome</keyword>
<evidence type="ECO:0000256" key="1">
    <source>
        <dbReference type="SAM" id="Phobius"/>
    </source>
</evidence>
<feature type="transmembrane region" description="Helical" evidence="1">
    <location>
        <begin position="23"/>
        <end position="44"/>
    </location>
</feature>
<dbReference type="RefSeq" id="WP_345733108.1">
    <property type="nucleotide sequence ID" value="NZ_BAAAYN010000062.1"/>
</dbReference>
<gene>
    <name evidence="2" type="ORF">GCM10020369_75460</name>
</gene>
<name>A0ABP6TAT4_9ACTN</name>
<evidence type="ECO:0000313" key="2">
    <source>
        <dbReference type="EMBL" id="GAA3396966.1"/>
    </source>
</evidence>
<keyword evidence="1" id="KW-1133">Transmembrane helix</keyword>
<protein>
    <submittedName>
        <fullName evidence="2">Uncharacterized protein</fullName>
    </submittedName>
</protein>
<keyword evidence="1" id="KW-0812">Transmembrane</keyword>
<accession>A0ABP6TAT4</accession>
<comment type="caution">
    <text evidence="2">The sequence shown here is derived from an EMBL/GenBank/DDBJ whole genome shotgun (WGS) entry which is preliminary data.</text>
</comment>
<sequence length="139" mass="13945">MSSPHSPQPVPPFPPRTPGRGHVPVLAGIAGLLVGAFAVGAVWLGTSLVGDDDTGPAADAATACQILDGIDTASADALGMVYAYRISAASQLAAAAAKEDRRYQGLASDTHSASQAAQYADIATANKEIEAARAACADL</sequence>
<dbReference type="EMBL" id="BAAAYN010000062">
    <property type="protein sequence ID" value="GAA3396966.1"/>
    <property type="molecule type" value="Genomic_DNA"/>
</dbReference>
<evidence type="ECO:0000313" key="3">
    <source>
        <dbReference type="Proteomes" id="UP001501676"/>
    </source>
</evidence>
<proteinExistence type="predicted"/>
<keyword evidence="1" id="KW-0472">Membrane</keyword>
<dbReference type="Proteomes" id="UP001501676">
    <property type="component" value="Unassembled WGS sequence"/>
</dbReference>
<organism evidence="2 3">
    <name type="scientific">Cryptosporangium minutisporangium</name>
    <dbReference type="NCBI Taxonomy" id="113569"/>
    <lineage>
        <taxon>Bacteria</taxon>
        <taxon>Bacillati</taxon>
        <taxon>Actinomycetota</taxon>
        <taxon>Actinomycetes</taxon>
        <taxon>Cryptosporangiales</taxon>
        <taxon>Cryptosporangiaceae</taxon>
        <taxon>Cryptosporangium</taxon>
    </lineage>
</organism>
<reference evidence="3" key="1">
    <citation type="journal article" date="2019" name="Int. J. Syst. Evol. Microbiol.">
        <title>The Global Catalogue of Microorganisms (GCM) 10K type strain sequencing project: providing services to taxonomists for standard genome sequencing and annotation.</title>
        <authorList>
            <consortium name="The Broad Institute Genomics Platform"/>
            <consortium name="The Broad Institute Genome Sequencing Center for Infectious Disease"/>
            <person name="Wu L."/>
            <person name="Ma J."/>
        </authorList>
    </citation>
    <scope>NUCLEOTIDE SEQUENCE [LARGE SCALE GENOMIC DNA]</scope>
    <source>
        <strain evidence="3">JCM 9458</strain>
    </source>
</reference>